<dbReference type="PANTHER" id="PTHR37294:SF1">
    <property type="entry name" value="3'-5' EXORIBONUCLEASE YHAM"/>
    <property type="match status" value="1"/>
</dbReference>
<dbReference type="GO" id="GO:0016787">
    <property type="term" value="F:hydrolase activity"/>
    <property type="evidence" value="ECO:0007669"/>
    <property type="project" value="UniProtKB-KW"/>
</dbReference>
<gene>
    <name evidence="3" type="ORF">BC6307_01950</name>
</gene>
<proteinExistence type="predicted"/>
<dbReference type="CDD" id="cd00077">
    <property type="entry name" value="HDc"/>
    <property type="match status" value="1"/>
</dbReference>
<sequence length="333" mass="37609">MPVTCLLEVSPGNSFDGLVLIKAVKLEKTKKGDPYLDVTIGKKHKVIECKIWNNGFGGRTVDEMLTIFTNGAVLHVIGNVSEYNGKAQMTINEFRVPNKGEVNISDYIEMAPESIDSMENEILEFIDEIKIPILHQITLQLFEENKKYFMTHVAAVKMHHNFRSGLAYHTLSLLRICKSICDQYGEVIDRSKMYAALTLHDMGKIVEMSRDFTAPEYTLYGKFLGHIQIVNQMIDRKLVSIRNERTVSKEEVTIVYELMNIISSHHGPLSNGWGSTAEPITLEAHLCHMIDNIDAKINMITKATEDMQEGDVQKVWGLGNIYKPSTLKSSVSE</sequence>
<feature type="domain" description="HD" evidence="2">
    <location>
        <begin position="167"/>
        <end position="295"/>
    </location>
</feature>
<dbReference type="STRING" id="1314751.GCA_001591425_02384"/>
<dbReference type="RefSeq" id="WP_066416312.1">
    <property type="nucleotide sequence ID" value="NZ_CP018866.1"/>
</dbReference>
<dbReference type="PANTHER" id="PTHR37294">
    <property type="entry name" value="3'-5' EXORIBONUCLEASE YHAM"/>
    <property type="match status" value="1"/>
</dbReference>
<organism evidence="3 4">
    <name type="scientific">Sutcliffiella cohnii</name>
    <dbReference type="NCBI Taxonomy" id="33932"/>
    <lineage>
        <taxon>Bacteria</taxon>
        <taxon>Bacillati</taxon>
        <taxon>Bacillota</taxon>
        <taxon>Bacilli</taxon>
        <taxon>Bacillales</taxon>
        <taxon>Bacillaceae</taxon>
        <taxon>Sutcliffiella</taxon>
    </lineage>
</organism>
<dbReference type="Proteomes" id="UP000215224">
    <property type="component" value="Chromosome"/>
</dbReference>
<accession>A0A223KKZ5</accession>
<dbReference type="SUPFAM" id="SSF109604">
    <property type="entry name" value="HD-domain/PDEase-like"/>
    <property type="match status" value="1"/>
</dbReference>
<evidence type="ECO:0000256" key="1">
    <source>
        <dbReference type="ARBA" id="ARBA00022801"/>
    </source>
</evidence>
<dbReference type="InterPro" id="IPR003607">
    <property type="entry name" value="HD/PDEase_dom"/>
</dbReference>
<dbReference type="InterPro" id="IPR006674">
    <property type="entry name" value="HD_domain"/>
</dbReference>
<protein>
    <recommendedName>
        <fullName evidence="2">HD domain-containing protein</fullName>
    </recommendedName>
</protein>
<dbReference type="InterPro" id="IPR050798">
    <property type="entry name" value="YhaM_exoribonuc/phosphodiest"/>
</dbReference>
<evidence type="ECO:0000313" key="3">
    <source>
        <dbReference type="EMBL" id="AST90132.1"/>
    </source>
</evidence>
<dbReference type="GO" id="GO:0031125">
    <property type="term" value="P:rRNA 3'-end processing"/>
    <property type="evidence" value="ECO:0007669"/>
    <property type="project" value="TreeGrafter"/>
</dbReference>
<dbReference type="AlphaFoldDB" id="A0A223KKZ5"/>
<dbReference type="Pfam" id="PF01966">
    <property type="entry name" value="HD"/>
    <property type="match status" value="1"/>
</dbReference>
<name>A0A223KKZ5_9BACI</name>
<evidence type="ECO:0000313" key="4">
    <source>
        <dbReference type="Proteomes" id="UP000215224"/>
    </source>
</evidence>
<evidence type="ECO:0000259" key="2">
    <source>
        <dbReference type="Pfam" id="PF01966"/>
    </source>
</evidence>
<keyword evidence="4" id="KW-1185">Reference proteome</keyword>
<dbReference type="Gene3D" id="1.10.3210.10">
    <property type="entry name" value="Hypothetical protein af1432"/>
    <property type="match status" value="1"/>
</dbReference>
<keyword evidence="1" id="KW-0378">Hydrolase</keyword>
<dbReference type="KEGG" id="bcoh:BC6307_01950"/>
<reference evidence="3 4" key="1">
    <citation type="submission" date="2016-12" db="EMBL/GenBank/DDBJ databases">
        <title>The whole genome sequencing and assembly of Bacillus cohnii DSM 6307T strain.</title>
        <authorList>
            <person name="Lee Y.-J."/>
            <person name="Yi H."/>
            <person name="Bahn Y.-S."/>
            <person name="Kim J.F."/>
            <person name="Lee D.-W."/>
        </authorList>
    </citation>
    <scope>NUCLEOTIDE SEQUENCE [LARGE SCALE GENOMIC DNA]</scope>
    <source>
        <strain evidence="3 4">DSM 6307</strain>
    </source>
</reference>
<dbReference type="EMBL" id="CP018866">
    <property type="protein sequence ID" value="AST90132.1"/>
    <property type="molecule type" value="Genomic_DNA"/>
</dbReference>